<dbReference type="SUPFAM" id="SSF48065">
    <property type="entry name" value="DBL homology domain (DH-domain)"/>
    <property type="match status" value="1"/>
</dbReference>
<dbReference type="SMART" id="SM00233">
    <property type="entry name" value="PH"/>
    <property type="match status" value="1"/>
</dbReference>
<dbReference type="PANTHER" id="PTHR22826">
    <property type="entry name" value="RHO GUANINE EXCHANGE FACTOR-RELATED"/>
    <property type="match status" value="1"/>
</dbReference>
<gene>
    <name evidence="4" type="ORF">OXX778_LOCUS8056</name>
</gene>
<dbReference type="Pfam" id="PF00621">
    <property type="entry name" value="RhoGEF"/>
    <property type="match status" value="1"/>
</dbReference>
<feature type="domain" description="PH" evidence="2">
    <location>
        <begin position="125"/>
        <end position="231"/>
    </location>
</feature>
<dbReference type="InterPro" id="IPR055251">
    <property type="entry name" value="SOS1_NGEF_PH"/>
</dbReference>
<evidence type="ECO:0000313" key="4">
    <source>
        <dbReference type="EMBL" id="CAF0832828.1"/>
    </source>
</evidence>
<dbReference type="Gene3D" id="2.30.29.30">
    <property type="entry name" value="Pleckstrin-homology domain (PH domain)/Phosphotyrosine-binding domain (PTB)"/>
    <property type="match status" value="1"/>
</dbReference>
<dbReference type="GO" id="GO:0005085">
    <property type="term" value="F:guanyl-nucleotide exchange factor activity"/>
    <property type="evidence" value="ECO:0007669"/>
    <property type="project" value="UniProtKB-KW"/>
</dbReference>
<sequence>MPEDIGHCFVIYADQFQVYVDYCKNKENSTKILVEDGQKDNYFEKQLRNNQLKCSIDSYLIKPIQRITKYQLLLKDLLSCCEDNRTETKDALEVMMNVPKKANDAIHLSLLEGLEEGLSKEALGDVLLQDKFQVWDSKQLIKKGKERHVFLFETSLVFAKEIKDAKSKLKYVYKFKLMTSEINITEHMEGDSCKLAVWTGRAPMFDHRVILKSNSLEVKQLWVKKIRELIQEKYFYMEVAMCEAGQRSNRNSKDFDMDPEFSGLNLANIGSNCNENLSSAASNASSGTKVS</sequence>
<dbReference type="InterPro" id="IPR051336">
    <property type="entry name" value="RhoGEF_Guanine_NuclExch_SF"/>
</dbReference>
<dbReference type="InterPro" id="IPR001849">
    <property type="entry name" value="PH_domain"/>
</dbReference>
<comment type="caution">
    <text evidence="4">The sequence shown here is derived from an EMBL/GenBank/DDBJ whole genome shotgun (WGS) entry which is preliminary data.</text>
</comment>
<dbReference type="Gene3D" id="1.20.900.10">
    <property type="entry name" value="Dbl homology (DH) domain"/>
    <property type="match status" value="1"/>
</dbReference>
<dbReference type="InterPro" id="IPR047054">
    <property type="entry name" value="Kalirin_TRIO_PH_1"/>
</dbReference>
<dbReference type="GO" id="GO:0019898">
    <property type="term" value="C:extrinsic component of membrane"/>
    <property type="evidence" value="ECO:0007669"/>
    <property type="project" value="TreeGrafter"/>
</dbReference>
<dbReference type="InterPro" id="IPR000219">
    <property type="entry name" value="DH_dom"/>
</dbReference>
<dbReference type="InterPro" id="IPR011993">
    <property type="entry name" value="PH-like_dom_sf"/>
</dbReference>
<protein>
    <submittedName>
        <fullName evidence="4">Uncharacterized protein</fullName>
    </submittedName>
</protein>
<keyword evidence="1" id="KW-0344">Guanine-nucleotide releasing factor</keyword>
<dbReference type="GO" id="GO:0005737">
    <property type="term" value="C:cytoplasm"/>
    <property type="evidence" value="ECO:0007669"/>
    <property type="project" value="TreeGrafter"/>
</dbReference>
<dbReference type="SUPFAM" id="SSF50729">
    <property type="entry name" value="PH domain-like"/>
    <property type="match status" value="1"/>
</dbReference>
<dbReference type="CDD" id="cd13240">
    <property type="entry name" value="PH1_Kalirin_Trio_like"/>
    <property type="match status" value="1"/>
</dbReference>
<proteinExistence type="predicted"/>
<reference evidence="4" key="1">
    <citation type="submission" date="2021-02" db="EMBL/GenBank/DDBJ databases">
        <authorList>
            <person name="Nowell W R."/>
        </authorList>
    </citation>
    <scope>NUCLEOTIDE SEQUENCE</scope>
    <source>
        <strain evidence="4">Ploen Becks lab</strain>
    </source>
</reference>
<feature type="domain" description="DH" evidence="3">
    <location>
        <begin position="1"/>
        <end position="105"/>
    </location>
</feature>
<dbReference type="SMART" id="SM00325">
    <property type="entry name" value="RhoGEF"/>
    <property type="match status" value="1"/>
</dbReference>
<name>A0A813V566_9BILA</name>
<dbReference type="Proteomes" id="UP000663879">
    <property type="component" value="Unassembled WGS sequence"/>
</dbReference>
<dbReference type="InterPro" id="IPR035899">
    <property type="entry name" value="DBL_dom_sf"/>
</dbReference>
<organism evidence="4 5">
    <name type="scientific">Brachionus calyciflorus</name>
    <dbReference type="NCBI Taxonomy" id="104777"/>
    <lineage>
        <taxon>Eukaryota</taxon>
        <taxon>Metazoa</taxon>
        <taxon>Spiralia</taxon>
        <taxon>Gnathifera</taxon>
        <taxon>Rotifera</taxon>
        <taxon>Eurotatoria</taxon>
        <taxon>Monogononta</taxon>
        <taxon>Pseudotrocha</taxon>
        <taxon>Ploima</taxon>
        <taxon>Brachionidae</taxon>
        <taxon>Brachionus</taxon>
    </lineage>
</organism>
<evidence type="ECO:0000313" key="5">
    <source>
        <dbReference type="Proteomes" id="UP000663879"/>
    </source>
</evidence>
<accession>A0A813V566</accession>
<dbReference type="OrthoDB" id="10256089at2759"/>
<dbReference type="EMBL" id="CAJNOC010001078">
    <property type="protein sequence ID" value="CAF0832828.1"/>
    <property type="molecule type" value="Genomic_DNA"/>
</dbReference>
<evidence type="ECO:0000256" key="1">
    <source>
        <dbReference type="ARBA" id="ARBA00022658"/>
    </source>
</evidence>
<keyword evidence="5" id="KW-1185">Reference proteome</keyword>
<evidence type="ECO:0000259" key="3">
    <source>
        <dbReference type="PROSITE" id="PS50010"/>
    </source>
</evidence>
<dbReference type="Pfam" id="PF22697">
    <property type="entry name" value="SOS1_NGEF_PH"/>
    <property type="match status" value="1"/>
</dbReference>
<dbReference type="PROSITE" id="PS50003">
    <property type="entry name" value="PH_DOMAIN"/>
    <property type="match status" value="1"/>
</dbReference>
<dbReference type="GO" id="GO:0007411">
    <property type="term" value="P:axon guidance"/>
    <property type="evidence" value="ECO:0007669"/>
    <property type="project" value="TreeGrafter"/>
</dbReference>
<dbReference type="AlphaFoldDB" id="A0A813V566"/>
<evidence type="ECO:0000259" key="2">
    <source>
        <dbReference type="PROSITE" id="PS50003"/>
    </source>
</evidence>
<dbReference type="PROSITE" id="PS50010">
    <property type="entry name" value="DH_2"/>
    <property type="match status" value="1"/>
</dbReference>
<dbReference type="PANTHER" id="PTHR22826:SF106">
    <property type="entry name" value="TRIO, ISOFORM A"/>
    <property type="match status" value="1"/>
</dbReference>